<dbReference type="PANTHER" id="PTHR43491:SF2">
    <property type="entry name" value="UDP-N-ACETYL-D-MANNOSAMINE DEHYDROGENASE"/>
    <property type="match status" value="1"/>
</dbReference>
<evidence type="ECO:0000259" key="6">
    <source>
        <dbReference type="SMART" id="SM00984"/>
    </source>
</evidence>
<proteinExistence type="inferred from homology"/>
<accession>A0A917Q1M0</accession>
<reference evidence="7" key="2">
    <citation type="submission" date="2020-09" db="EMBL/GenBank/DDBJ databases">
        <authorList>
            <person name="Sun Q."/>
            <person name="Ohkuma M."/>
        </authorList>
    </citation>
    <scope>NUCLEOTIDE SEQUENCE</scope>
    <source>
        <strain evidence="7">JCM 12580</strain>
    </source>
</reference>
<dbReference type="SUPFAM" id="SSF48179">
    <property type="entry name" value="6-phosphogluconate dehydrogenase C-terminal domain-like"/>
    <property type="match status" value="1"/>
</dbReference>
<dbReference type="InterPro" id="IPR014026">
    <property type="entry name" value="UDP-Glc/GDP-Man_DH_dimer"/>
</dbReference>
<protein>
    <submittedName>
        <fullName evidence="7">UDP-N-acetyl-D-mannosamine dehydrogenase</fullName>
    </submittedName>
</protein>
<keyword evidence="2" id="KW-0560">Oxidoreductase</keyword>
<organism evidence="7 8">
    <name type="scientific">Lentibacillus kapialis</name>
    <dbReference type="NCBI Taxonomy" id="340214"/>
    <lineage>
        <taxon>Bacteria</taxon>
        <taxon>Bacillati</taxon>
        <taxon>Bacillota</taxon>
        <taxon>Bacilli</taxon>
        <taxon>Bacillales</taxon>
        <taxon>Bacillaceae</taxon>
        <taxon>Lentibacillus</taxon>
    </lineage>
</organism>
<dbReference type="SMART" id="SM00984">
    <property type="entry name" value="UDPG_MGDP_dh_C"/>
    <property type="match status" value="1"/>
</dbReference>
<dbReference type="RefSeq" id="WP_188633806.1">
    <property type="nucleotide sequence ID" value="NZ_BMNQ01000055.1"/>
</dbReference>
<dbReference type="AlphaFoldDB" id="A0A917Q1M0"/>
<dbReference type="GO" id="GO:0051287">
    <property type="term" value="F:NAD binding"/>
    <property type="evidence" value="ECO:0007669"/>
    <property type="project" value="InterPro"/>
</dbReference>
<dbReference type="Gene3D" id="3.40.50.720">
    <property type="entry name" value="NAD(P)-binding Rossmann-like Domain"/>
    <property type="match status" value="2"/>
</dbReference>
<evidence type="ECO:0000313" key="8">
    <source>
        <dbReference type="Proteomes" id="UP000658382"/>
    </source>
</evidence>
<evidence type="ECO:0000256" key="5">
    <source>
        <dbReference type="SAM" id="SignalP"/>
    </source>
</evidence>
<dbReference type="PIRSF" id="PIRSF000124">
    <property type="entry name" value="UDPglc_GDPman_dh"/>
    <property type="match status" value="1"/>
</dbReference>
<evidence type="ECO:0000256" key="2">
    <source>
        <dbReference type="ARBA" id="ARBA00023002"/>
    </source>
</evidence>
<feature type="signal peptide" evidence="5">
    <location>
        <begin position="1"/>
        <end position="22"/>
    </location>
</feature>
<dbReference type="NCBIfam" id="TIGR03026">
    <property type="entry name" value="NDP-sugDHase"/>
    <property type="match status" value="1"/>
</dbReference>
<dbReference type="InterPro" id="IPR036291">
    <property type="entry name" value="NAD(P)-bd_dom_sf"/>
</dbReference>
<dbReference type="InterPro" id="IPR036220">
    <property type="entry name" value="UDP-Glc/GDP-Man_DH_C_sf"/>
</dbReference>
<evidence type="ECO:0000256" key="1">
    <source>
        <dbReference type="ARBA" id="ARBA00006601"/>
    </source>
</evidence>
<dbReference type="InterPro" id="IPR008927">
    <property type="entry name" value="6-PGluconate_DH-like_C_sf"/>
</dbReference>
<feature type="chain" id="PRO_5039455225" evidence="5">
    <location>
        <begin position="23"/>
        <end position="430"/>
    </location>
</feature>
<dbReference type="InterPro" id="IPR028359">
    <property type="entry name" value="UDP_ManNAc/GlcNAc_DH"/>
</dbReference>
<dbReference type="InterPro" id="IPR001732">
    <property type="entry name" value="UDP-Glc/GDP-Man_DH_N"/>
</dbReference>
<evidence type="ECO:0000256" key="4">
    <source>
        <dbReference type="PIRNR" id="PIRNR000124"/>
    </source>
</evidence>
<dbReference type="GO" id="GO:0016616">
    <property type="term" value="F:oxidoreductase activity, acting on the CH-OH group of donors, NAD or NADP as acceptor"/>
    <property type="evidence" value="ECO:0007669"/>
    <property type="project" value="InterPro"/>
</dbReference>
<feature type="domain" description="UDP-glucose/GDP-mannose dehydrogenase C-terminal" evidence="6">
    <location>
        <begin position="307"/>
        <end position="403"/>
    </location>
</feature>
<dbReference type="PANTHER" id="PTHR43491">
    <property type="entry name" value="UDP-N-ACETYL-D-MANNOSAMINE DEHYDROGENASE"/>
    <property type="match status" value="1"/>
</dbReference>
<gene>
    <name evidence="7" type="ORF">GCM10007063_28740</name>
</gene>
<dbReference type="Pfam" id="PF03720">
    <property type="entry name" value="UDPG_MGDP_dh_C"/>
    <property type="match status" value="1"/>
</dbReference>
<name>A0A917Q1M0_9BACI</name>
<dbReference type="Proteomes" id="UP000658382">
    <property type="component" value="Unassembled WGS sequence"/>
</dbReference>
<comment type="similarity">
    <text evidence="1 4">Belongs to the UDP-glucose/GDP-mannose dehydrogenase family.</text>
</comment>
<dbReference type="InterPro" id="IPR014027">
    <property type="entry name" value="UDP-Glc/GDP-Man_DH_C"/>
</dbReference>
<dbReference type="EMBL" id="BMNQ01000055">
    <property type="protein sequence ID" value="GGK04657.1"/>
    <property type="molecule type" value="Genomic_DNA"/>
</dbReference>
<keyword evidence="8" id="KW-1185">Reference proteome</keyword>
<keyword evidence="5" id="KW-0732">Signal</keyword>
<dbReference type="GO" id="GO:0000271">
    <property type="term" value="P:polysaccharide biosynthetic process"/>
    <property type="evidence" value="ECO:0007669"/>
    <property type="project" value="InterPro"/>
</dbReference>
<dbReference type="SUPFAM" id="SSF51735">
    <property type="entry name" value="NAD(P)-binding Rossmann-fold domains"/>
    <property type="match status" value="1"/>
</dbReference>
<evidence type="ECO:0000313" key="7">
    <source>
        <dbReference type="EMBL" id="GGK04657.1"/>
    </source>
</evidence>
<dbReference type="InterPro" id="IPR017476">
    <property type="entry name" value="UDP-Glc/GDP-Man"/>
</dbReference>
<reference evidence="7" key="1">
    <citation type="journal article" date="2014" name="Int. J. Syst. Evol. Microbiol.">
        <title>Complete genome sequence of Corynebacterium casei LMG S-19264T (=DSM 44701T), isolated from a smear-ripened cheese.</title>
        <authorList>
            <consortium name="US DOE Joint Genome Institute (JGI-PGF)"/>
            <person name="Walter F."/>
            <person name="Albersmeier A."/>
            <person name="Kalinowski J."/>
            <person name="Ruckert C."/>
        </authorList>
    </citation>
    <scope>NUCLEOTIDE SEQUENCE</scope>
    <source>
        <strain evidence="7">JCM 12580</strain>
    </source>
</reference>
<dbReference type="GO" id="GO:0016628">
    <property type="term" value="F:oxidoreductase activity, acting on the CH-CH group of donors, NAD or NADP as acceptor"/>
    <property type="evidence" value="ECO:0007669"/>
    <property type="project" value="InterPro"/>
</dbReference>
<comment type="caution">
    <text evidence="7">The sequence shown here is derived from an EMBL/GenBank/DDBJ whole genome shotgun (WGS) entry which is preliminary data.</text>
</comment>
<keyword evidence="3" id="KW-0520">NAD</keyword>
<dbReference type="Pfam" id="PF03721">
    <property type="entry name" value="UDPG_MGDP_dh_N"/>
    <property type="match status" value="1"/>
</dbReference>
<dbReference type="SUPFAM" id="SSF52413">
    <property type="entry name" value="UDP-glucose/GDP-mannose dehydrogenase C-terminal domain"/>
    <property type="match status" value="1"/>
</dbReference>
<sequence>MRKQLCVIGLGYIGLPTAAVFADNGFDVTGVDVNETLVNQLNDGQLKTREKGLDMLLARLAEEGKITASASPVEADIYIIAVPTPHNADHTANLDYVSQAAKSILPVLRKGNTVIVESTIPPRTTRDVVAPIIEMSGLTAGDDVFLAHCPERVLPGKILTELYENNRIVGGINRFSASKVADVYRTFVMGKVMETSAENAETAKLMENTYRNVNIALANELSKLSEGLKINPLEVISLANEHPRVNIHQPGPGVGGHCIPVDPYFIMEKDPANTPLITEAMAVNESMPGFVVEQVKKMVSIENGKVAVFGLAYKGETDDIRKSPALKVVEQLQNEAYKVSVYDPYVREAQICYELSSFEDTLEDADMLLILTDHQKFKNLNWSQVNRLMKTAVVLDTKDCVENDTGSADYYSFRNLYELSDYQSSVKLGK</sequence>
<dbReference type="PIRSF" id="PIRSF500136">
    <property type="entry name" value="UDP_ManNAc_DH"/>
    <property type="match status" value="1"/>
</dbReference>
<dbReference type="Pfam" id="PF00984">
    <property type="entry name" value="UDPG_MGDP_dh"/>
    <property type="match status" value="1"/>
</dbReference>
<evidence type="ECO:0000256" key="3">
    <source>
        <dbReference type="ARBA" id="ARBA00023027"/>
    </source>
</evidence>